<organism evidence="3">
    <name type="scientific">Candidatus Tenderia electrophaga</name>
    <dbReference type="NCBI Taxonomy" id="1748243"/>
    <lineage>
        <taxon>Bacteria</taxon>
        <taxon>Pseudomonadati</taxon>
        <taxon>Pseudomonadota</taxon>
        <taxon>Gammaproteobacteria</taxon>
        <taxon>Candidatus Tenderiales</taxon>
        <taxon>Candidatus Tenderiaceae</taxon>
        <taxon>Candidatus Tenderia</taxon>
    </lineage>
</organism>
<reference evidence="3" key="1">
    <citation type="journal article" date="2020" name="mSystems">
        <title>Genome- and Community-Level Interaction Insights into Carbon Utilization and Element Cycling Functions of Hydrothermarchaeota in Hydrothermal Sediment.</title>
        <authorList>
            <person name="Zhou Z."/>
            <person name="Liu Y."/>
            <person name="Xu W."/>
            <person name="Pan J."/>
            <person name="Luo Z.H."/>
            <person name="Li M."/>
        </authorList>
    </citation>
    <scope>NUCLEOTIDE SEQUENCE [LARGE SCALE GENOMIC DNA]</scope>
    <source>
        <strain evidence="3">HyVt-505</strain>
    </source>
</reference>
<dbReference type="AlphaFoldDB" id="A0A832N6W6"/>
<feature type="signal peptide" evidence="1">
    <location>
        <begin position="1"/>
        <end position="19"/>
    </location>
</feature>
<comment type="caution">
    <text evidence="3">The sequence shown here is derived from an EMBL/GenBank/DDBJ whole genome shotgun (WGS) entry which is preliminary data.</text>
</comment>
<dbReference type="Pfam" id="PF03413">
    <property type="entry name" value="PepSY"/>
    <property type="match status" value="1"/>
</dbReference>
<sequence>MKKNCLLLLCLLLPAVAVADSGDDHESAKRLREAGEIVSLEKLFADVRNRHSGRVFKIELEHERGQYVYEIEMVDDEGKVHEYFYDAGDGRLLWEETGDSGEHR</sequence>
<feature type="domain" description="PepSY" evidence="2">
    <location>
        <begin position="39"/>
        <end position="93"/>
    </location>
</feature>
<dbReference type="Gene3D" id="3.10.450.40">
    <property type="match status" value="1"/>
</dbReference>
<dbReference type="InterPro" id="IPR025711">
    <property type="entry name" value="PepSY"/>
</dbReference>
<proteinExistence type="predicted"/>
<dbReference type="EMBL" id="DRNF01000358">
    <property type="protein sequence ID" value="HHJ81096.1"/>
    <property type="molecule type" value="Genomic_DNA"/>
</dbReference>
<accession>A0A832N6W6</accession>
<evidence type="ECO:0000256" key="1">
    <source>
        <dbReference type="SAM" id="SignalP"/>
    </source>
</evidence>
<feature type="chain" id="PRO_5032961746" evidence="1">
    <location>
        <begin position="20"/>
        <end position="104"/>
    </location>
</feature>
<gene>
    <name evidence="3" type="ORF">ENJ65_05640</name>
</gene>
<evidence type="ECO:0000259" key="2">
    <source>
        <dbReference type="Pfam" id="PF03413"/>
    </source>
</evidence>
<protein>
    <submittedName>
        <fullName evidence="3">Peptidase M4</fullName>
    </submittedName>
</protein>
<name>A0A832N6W6_9GAMM</name>
<dbReference type="Proteomes" id="UP000885832">
    <property type="component" value="Unassembled WGS sequence"/>
</dbReference>
<evidence type="ECO:0000313" key="3">
    <source>
        <dbReference type="EMBL" id="HHJ81096.1"/>
    </source>
</evidence>
<keyword evidence="1" id="KW-0732">Signal</keyword>